<dbReference type="KEGG" id="lsj:LSJ_2101"/>
<dbReference type="RefSeq" id="WP_044005719.1">
    <property type="nucleotide sequence ID" value="NZ_CP007647.1"/>
</dbReference>
<name>A0A089QEK3_9LACO</name>
<evidence type="ECO:0000259" key="1">
    <source>
        <dbReference type="Pfam" id="PF13930"/>
    </source>
</evidence>
<protein>
    <submittedName>
        <fullName evidence="2">Putative DNA-entry nuclease</fullName>
    </submittedName>
</protein>
<keyword evidence="2" id="KW-0614">Plasmid</keyword>
<accession>A0A089QEK3</accession>
<evidence type="ECO:0000313" key="2">
    <source>
        <dbReference type="EMBL" id="AIR11514.1"/>
    </source>
</evidence>
<dbReference type="Gene3D" id="3.40.570.10">
    <property type="entry name" value="Extracellular Endonuclease, subunit A"/>
    <property type="match status" value="1"/>
</dbReference>
<dbReference type="InterPro" id="IPR044929">
    <property type="entry name" value="DNA/RNA_non-sp_Endonuclease_sf"/>
</dbReference>
<dbReference type="Pfam" id="PF13930">
    <property type="entry name" value="Endonuclea_NS_2"/>
    <property type="match status" value="1"/>
</dbReference>
<organism evidence="2 3">
    <name type="scientific">Ligilactobacillus salivarius</name>
    <dbReference type="NCBI Taxonomy" id="1624"/>
    <lineage>
        <taxon>Bacteria</taxon>
        <taxon>Bacillati</taxon>
        <taxon>Bacillota</taxon>
        <taxon>Bacilli</taxon>
        <taxon>Lactobacillales</taxon>
        <taxon>Lactobacillaceae</taxon>
        <taxon>Ligilactobacillus</taxon>
    </lineage>
</organism>
<dbReference type="InterPro" id="IPR044927">
    <property type="entry name" value="Endonuclea_NS_2"/>
</dbReference>
<dbReference type="EMBL" id="CP007647">
    <property type="protein sequence ID" value="AIR11514.1"/>
    <property type="molecule type" value="Genomic_DNA"/>
</dbReference>
<geneLocation type="plasmid" evidence="2 3">
    <name>pMP1046A</name>
</geneLocation>
<reference evidence="2 3" key="1">
    <citation type="journal article" date="2014" name="BMC Genomics">
        <title>Unusual genome complexity in Lactobacillus salivarius JCM1046.</title>
        <authorList>
            <person name="Raftis E.J."/>
            <person name="Forde B.M."/>
            <person name="Claesson M.J."/>
            <person name="O'Toole P.W."/>
        </authorList>
    </citation>
    <scope>NUCLEOTIDE SEQUENCE [LARGE SCALE GENOMIC DNA]</scope>
    <source>
        <strain evidence="2 3">JCM1046</strain>
        <plasmid evidence="2 3">pMP1046A</plasmid>
    </source>
</reference>
<evidence type="ECO:0000313" key="3">
    <source>
        <dbReference type="Proteomes" id="UP000029488"/>
    </source>
</evidence>
<feature type="domain" description="Type VII secretion system protein EssD-like" evidence="1">
    <location>
        <begin position="89"/>
        <end position="223"/>
    </location>
</feature>
<gene>
    <name evidence="2" type="ORF">LSJ_2101</name>
</gene>
<dbReference type="Proteomes" id="UP000029488">
    <property type="component" value="Plasmid pMP1046A"/>
</dbReference>
<dbReference type="AlphaFoldDB" id="A0A089QEK3"/>
<proteinExistence type="predicted"/>
<sequence length="256" mass="29225">MRKGKLVAFVLIVALIILVQPNVYPTIKHIIYPKSFEEQITTNNSVESDKTLNKKLVKEKYSGTQVIKVNNNVPTFTKDELILNGKDHWKKFSNLDILNRVGTAETLISVKSLPIKSRGNISNIKPTGFKQKKIIFNGKSDYLYNRCHLIAFELSGENDNPKNLFTGTRALNANDGNRQQSMVYYEDMIKNYVKQTNHHVLYQVTPIFSGMDLVAKGVRLQGRSIEDNQISFNVYIFNVQPGYQINYLTGNSMKEK</sequence>